<accession>A0ABR8E7N5</accession>
<gene>
    <name evidence="1" type="ORF">H6G72_03025</name>
</gene>
<dbReference type="Proteomes" id="UP000641954">
    <property type="component" value="Unassembled WGS sequence"/>
</dbReference>
<proteinExistence type="predicted"/>
<reference evidence="1 2" key="1">
    <citation type="journal article" date="2020" name="ISME J.">
        <title>Comparative genomics reveals insights into cyanobacterial evolution and habitat adaptation.</title>
        <authorList>
            <person name="Chen M.Y."/>
            <person name="Teng W.K."/>
            <person name="Zhao L."/>
            <person name="Hu C.X."/>
            <person name="Zhou Y.K."/>
            <person name="Han B.P."/>
            <person name="Song L.R."/>
            <person name="Shu W.S."/>
        </authorList>
    </citation>
    <scope>NUCLEOTIDE SEQUENCE [LARGE SCALE GENOMIC DNA]</scope>
    <source>
        <strain evidence="1 2">FACHB-1370</strain>
    </source>
</reference>
<evidence type="ECO:0000313" key="2">
    <source>
        <dbReference type="Proteomes" id="UP000641954"/>
    </source>
</evidence>
<organism evidence="1 2">
    <name type="scientific">Planktothricoides raciborskii FACHB-1370</name>
    <dbReference type="NCBI Taxonomy" id="2949576"/>
    <lineage>
        <taxon>Bacteria</taxon>
        <taxon>Bacillati</taxon>
        <taxon>Cyanobacteriota</taxon>
        <taxon>Cyanophyceae</taxon>
        <taxon>Oscillatoriophycideae</taxon>
        <taxon>Oscillatoriales</taxon>
        <taxon>Oscillatoriaceae</taxon>
        <taxon>Planktothricoides</taxon>
    </lineage>
</organism>
<sequence length="67" mass="7845">MRLIVLDIENDDDLRRAKSLLAVASADMEEIKEPKSRHIEALLQWCDRHEFTLEGDVIPSREERNAR</sequence>
<name>A0ABR8E7N5_9CYAN</name>
<protein>
    <submittedName>
        <fullName evidence="1">Uncharacterized protein</fullName>
    </submittedName>
</protein>
<evidence type="ECO:0000313" key="1">
    <source>
        <dbReference type="EMBL" id="MBD2542844.1"/>
    </source>
</evidence>
<dbReference type="RefSeq" id="WP_190877153.1">
    <property type="nucleotide sequence ID" value="NZ_JACJSK010000003.1"/>
</dbReference>
<comment type="caution">
    <text evidence="1">The sequence shown here is derived from an EMBL/GenBank/DDBJ whole genome shotgun (WGS) entry which is preliminary data.</text>
</comment>
<dbReference type="EMBL" id="JACJSK010000003">
    <property type="protein sequence ID" value="MBD2542844.1"/>
    <property type="molecule type" value="Genomic_DNA"/>
</dbReference>
<keyword evidence="2" id="KW-1185">Reference proteome</keyword>